<reference evidence="2" key="1">
    <citation type="submission" date="2016-11" db="UniProtKB">
        <authorList>
            <consortium name="WormBaseParasite"/>
        </authorList>
    </citation>
    <scope>IDENTIFICATION</scope>
</reference>
<protein>
    <submittedName>
        <fullName evidence="2">MADS-box domain-containing protein</fullName>
    </submittedName>
</protein>
<name>A0A1I7UM52_9PELO</name>
<dbReference type="AlphaFoldDB" id="A0A1I7UM52"/>
<dbReference type="Proteomes" id="UP000095282">
    <property type="component" value="Unplaced"/>
</dbReference>
<proteinExistence type="predicted"/>
<sequence length="87" mass="10043">MGTKTRRKRSRKNMQMAVECNERLLLLNASSSSSDRRSPRGCLCVCAWHQRAPIRTRPLSASVMEWQKYGCNHEKMPIDVRMVMMSG</sequence>
<evidence type="ECO:0000313" key="1">
    <source>
        <dbReference type="Proteomes" id="UP000095282"/>
    </source>
</evidence>
<dbReference type="WBParaSite" id="Csp11.Scaffold630.g17344.t1">
    <property type="protein sequence ID" value="Csp11.Scaffold630.g17344.t1"/>
    <property type="gene ID" value="Csp11.Scaffold630.g17344"/>
</dbReference>
<organism evidence="1 2">
    <name type="scientific">Caenorhabditis tropicalis</name>
    <dbReference type="NCBI Taxonomy" id="1561998"/>
    <lineage>
        <taxon>Eukaryota</taxon>
        <taxon>Metazoa</taxon>
        <taxon>Ecdysozoa</taxon>
        <taxon>Nematoda</taxon>
        <taxon>Chromadorea</taxon>
        <taxon>Rhabditida</taxon>
        <taxon>Rhabditina</taxon>
        <taxon>Rhabditomorpha</taxon>
        <taxon>Rhabditoidea</taxon>
        <taxon>Rhabditidae</taxon>
        <taxon>Peloderinae</taxon>
        <taxon>Caenorhabditis</taxon>
    </lineage>
</organism>
<keyword evidence="1" id="KW-1185">Reference proteome</keyword>
<evidence type="ECO:0000313" key="2">
    <source>
        <dbReference type="WBParaSite" id="Csp11.Scaffold630.g17344.t1"/>
    </source>
</evidence>
<accession>A0A1I7UM52</accession>